<protein>
    <recommendedName>
        <fullName evidence="3">F-box/lrr protein</fullName>
    </recommendedName>
</protein>
<reference evidence="1 2" key="1">
    <citation type="submission" date="2024-02" db="EMBL/GenBank/DDBJ databases">
        <title>A chromosome-level genome assembly of Drosophila madeirensis, a fruit fly species endemic to Madeira island.</title>
        <authorList>
            <person name="Tomihara K."/>
            <person name="Llopart A."/>
            <person name="Yamamoto D."/>
        </authorList>
    </citation>
    <scope>NUCLEOTIDE SEQUENCE [LARGE SCALE GENOMIC DNA]</scope>
    <source>
        <strain evidence="1 2">RF1</strain>
    </source>
</reference>
<accession>A0AAU9FJG5</accession>
<sequence>MSDEKLHFGLAPLRSVYRCSTNILDLNLDTMLRVYDYLAELTDQVRLACTAPKFREAYKIWARTHRHTLNVEDLETMRLPEMINFFTLAGPYIKVLLVDCAWHDKESLLVEFIAEYCKNLEEIYYTNVTDDFHYGAIMSRMRHLKRITIDCEDAEDVLSFDLQANRGLEYFELVNGCYTGKHLCGFPNLQTLVLRDCLLWNSGEFGIPLKSLRILNLDDCCFEVTNESLYQKIADCCVDLEELHFSGCDSHFEVIAQLPKLKRCTLKTWVTSNELNIGFLNTLAEQRGNRLTHLHLSGQFEITNEHARALGLLHSLEELRWSNNDNLEDDHFKFFNDLGLLECFGLCSCGRVTDIGLMRLLRKCAQLRLMDLKECDQITNEFVLNAIGCLAKPTPCRHLVINVLGTKIKEELLTSMAYLAPLNNVKLNFIRA</sequence>
<dbReference type="Proteomes" id="UP001500889">
    <property type="component" value="Chromosome U"/>
</dbReference>
<dbReference type="EMBL" id="AP029264">
    <property type="protein sequence ID" value="BFF95705.1"/>
    <property type="molecule type" value="Genomic_DNA"/>
</dbReference>
<dbReference type="PANTHER" id="PTHR13318:SF190">
    <property type="entry name" value="PARTNER OF PAIRED, ISOFORM B"/>
    <property type="match status" value="1"/>
</dbReference>
<gene>
    <name evidence="1" type="ORF">DMAD_13050</name>
</gene>
<dbReference type="AlphaFoldDB" id="A0AAU9FJG5"/>
<evidence type="ECO:0000313" key="2">
    <source>
        <dbReference type="Proteomes" id="UP001500889"/>
    </source>
</evidence>
<dbReference type="SUPFAM" id="SSF52047">
    <property type="entry name" value="RNI-like"/>
    <property type="match status" value="1"/>
</dbReference>
<dbReference type="Gene3D" id="3.80.10.10">
    <property type="entry name" value="Ribonuclease Inhibitor"/>
    <property type="match status" value="2"/>
</dbReference>
<name>A0AAU9FJG5_DROMD</name>
<dbReference type="GO" id="GO:0031146">
    <property type="term" value="P:SCF-dependent proteasomal ubiquitin-dependent protein catabolic process"/>
    <property type="evidence" value="ECO:0007669"/>
    <property type="project" value="TreeGrafter"/>
</dbReference>
<organism evidence="1 2">
    <name type="scientific">Drosophila madeirensis</name>
    <name type="common">Fruit fly</name>
    <dbReference type="NCBI Taxonomy" id="30013"/>
    <lineage>
        <taxon>Eukaryota</taxon>
        <taxon>Metazoa</taxon>
        <taxon>Ecdysozoa</taxon>
        <taxon>Arthropoda</taxon>
        <taxon>Hexapoda</taxon>
        <taxon>Insecta</taxon>
        <taxon>Pterygota</taxon>
        <taxon>Neoptera</taxon>
        <taxon>Endopterygota</taxon>
        <taxon>Diptera</taxon>
        <taxon>Brachycera</taxon>
        <taxon>Muscomorpha</taxon>
        <taxon>Ephydroidea</taxon>
        <taxon>Drosophilidae</taxon>
        <taxon>Drosophila</taxon>
        <taxon>Sophophora</taxon>
    </lineage>
</organism>
<keyword evidence="2" id="KW-1185">Reference proteome</keyword>
<dbReference type="InterPro" id="IPR032675">
    <property type="entry name" value="LRR_dom_sf"/>
</dbReference>
<dbReference type="GO" id="GO:0019005">
    <property type="term" value="C:SCF ubiquitin ligase complex"/>
    <property type="evidence" value="ECO:0007669"/>
    <property type="project" value="TreeGrafter"/>
</dbReference>
<evidence type="ECO:0000313" key="1">
    <source>
        <dbReference type="EMBL" id="BFF95705.1"/>
    </source>
</evidence>
<evidence type="ECO:0008006" key="3">
    <source>
        <dbReference type="Google" id="ProtNLM"/>
    </source>
</evidence>
<proteinExistence type="predicted"/>
<dbReference type="PANTHER" id="PTHR13318">
    <property type="entry name" value="PARTNER OF PAIRED, ISOFORM B-RELATED"/>
    <property type="match status" value="1"/>
</dbReference>